<name>A0ABR7PJI6_9BURK</name>
<proteinExistence type="predicted"/>
<comment type="caution">
    <text evidence="2">The sequence shown here is derived from an EMBL/GenBank/DDBJ whole genome shotgun (WGS) entry which is preliminary data.</text>
</comment>
<reference evidence="2 3" key="1">
    <citation type="submission" date="2019-09" db="EMBL/GenBank/DDBJ databases">
        <title>Paraburkholderia podalyriae sp. nov., A South African Podalyria-associated rhizobium.</title>
        <authorList>
            <person name="Mavima L."/>
            <person name="Beukes C.W."/>
            <person name="Palmer M."/>
            <person name="De Meyer S.E."/>
            <person name="James E.K."/>
            <person name="Maluk M."/>
            <person name="Avontuur J.R."/>
            <person name="Chan W.Y."/>
            <person name="Venter S.N."/>
            <person name="Steenkamp E.T."/>
        </authorList>
    </citation>
    <scope>NUCLEOTIDE SEQUENCE [LARGE SCALE GENOMIC DNA]</scope>
    <source>
        <strain evidence="2 3">WC7.3b</strain>
    </source>
</reference>
<accession>A0ABR7PJI6</accession>
<gene>
    <name evidence="2" type="ORF">F6X42_07920</name>
</gene>
<evidence type="ECO:0000313" key="2">
    <source>
        <dbReference type="EMBL" id="MBC8746538.1"/>
    </source>
</evidence>
<dbReference type="EMBL" id="VZQQ01000005">
    <property type="protein sequence ID" value="MBC8746538.1"/>
    <property type="molecule type" value="Genomic_DNA"/>
</dbReference>
<sequence length="61" mass="6766">MKNGTQGFSPSGGFSRVDRIKDFLTRESECHTPVFQHSLNATETPLADDVWSKRSVNPNAT</sequence>
<evidence type="ECO:0000313" key="3">
    <source>
        <dbReference type="Proteomes" id="UP000736373"/>
    </source>
</evidence>
<organism evidence="2 3">
    <name type="scientific">Paraburkholderia podalyriae</name>
    <dbReference type="NCBI Taxonomy" id="1938811"/>
    <lineage>
        <taxon>Bacteria</taxon>
        <taxon>Pseudomonadati</taxon>
        <taxon>Pseudomonadota</taxon>
        <taxon>Betaproteobacteria</taxon>
        <taxon>Burkholderiales</taxon>
        <taxon>Burkholderiaceae</taxon>
        <taxon>Paraburkholderia</taxon>
    </lineage>
</organism>
<dbReference type="RefSeq" id="WP_187633636.1">
    <property type="nucleotide sequence ID" value="NZ_VZQQ01000005.1"/>
</dbReference>
<feature type="region of interest" description="Disordered" evidence="1">
    <location>
        <begin position="42"/>
        <end position="61"/>
    </location>
</feature>
<protein>
    <submittedName>
        <fullName evidence="2">Uncharacterized protein</fullName>
    </submittedName>
</protein>
<keyword evidence="3" id="KW-1185">Reference proteome</keyword>
<evidence type="ECO:0000256" key="1">
    <source>
        <dbReference type="SAM" id="MobiDB-lite"/>
    </source>
</evidence>
<dbReference type="Proteomes" id="UP000736373">
    <property type="component" value="Unassembled WGS sequence"/>
</dbReference>